<dbReference type="AlphaFoldDB" id="A0A3P6EMD5"/>
<organism evidence="2">
    <name type="scientific">Brassica oleracea</name>
    <name type="common">Wild cabbage</name>
    <dbReference type="NCBI Taxonomy" id="3712"/>
    <lineage>
        <taxon>Eukaryota</taxon>
        <taxon>Viridiplantae</taxon>
        <taxon>Streptophyta</taxon>
        <taxon>Embryophyta</taxon>
        <taxon>Tracheophyta</taxon>
        <taxon>Spermatophyta</taxon>
        <taxon>Magnoliopsida</taxon>
        <taxon>eudicotyledons</taxon>
        <taxon>Gunneridae</taxon>
        <taxon>Pentapetalae</taxon>
        <taxon>rosids</taxon>
        <taxon>malvids</taxon>
        <taxon>Brassicales</taxon>
        <taxon>Brassicaceae</taxon>
        <taxon>Brassiceae</taxon>
        <taxon>Brassica</taxon>
    </lineage>
</organism>
<sequence>MTTRSTKNKTTTVTTNQQTSSRFDGLPLDLVIEIIGRLPVKSIARFLLVSKLWATTIRSRNFIKSFPLGSCSPKTRFLIALSVVDRVGEYIAKEDWYFFSSSSFLSRSSPPPNSFQRIAYPSHYVKGLLCIGCGQEQFIVNPTTGKSIALPKVRTKRKLARSFFRI</sequence>
<evidence type="ECO:0000313" key="2">
    <source>
        <dbReference type="EMBL" id="VDD33662.1"/>
    </source>
</evidence>
<dbReference type="SMART" id="SM00256">
    <property type="entry name" value="FBOX"/>
    <property type="match status" value="1"/>
</dbReference>
<reference evidence="2" key="1">
    <citation type="submission" date="2018-11" db="EMBL/GenBank/DDBJ databases">
        <authorList>
            <consortium name="Genoscope - CEA"/>
            <person name="William W."/>
        </authorList>
    </citation>
    <scope>NUCLEOTIDE SEQUENCE</scope>
</reference>
<dbReference type="PANTHER" id="PTHR31111:SF67">
    <property type="entry name" value="F-BOX DOMAIN-CONTAINING PROTEIN"/>
    <property type="match status" value="1"/>
</dbReference>
<dbReference type="InterPro" id="IPR001810">
    <property type="entry name" value="F-box_dom"/>
</dbReference>
<dbReference type="PROSITE" id="PS50181">
    <property type="entry name" value="FBOX"/>
    <property type="match status" value="1"/>
</dbReference>
<dbReference type="EMBL" id="LR031875">
    <property type="protein sequence ID" value="VDD33662.1"/>
    <property type="molecule type" value="Genomic_DNA"/>
</dbReference>
<dbReference type="InterPro" id="IPR013187">
    <property type="entry name" value="F-box-assoc_dom_typ3"/>
</dbReference>
<evidence type="ECO:0000259" key="1">
    <source>
        <dbReference type="PROSITE" id="PS50181"/>
    </source>
</evidence>
<accession>A0A3P6EMD5</accession>
<dbReference type="Pfam" id="PF08268">
    <property type="entry name" value="FBA_3"/>
    <property type="match status" value="1"/>
</dbReference>
<dbReference type="InterPro" id="IPR036047">
    <property type="entry name" value="F-box-like_dom_sf"/>
</dbReference>
<gene>
    <name evidence="2" type="ORF">BOLC9T58985H</name>
</gene>
<name>A0A3P6EMD5_BRAOL</name>
<dbReference type="SUPFAM" id="SSF81383">
    <property type="entry name" value="F-box domain"/>
    <property type="match status" value="1"/>
</dbReference>
<dbReference type="PANTHER" id="PTHR31111">
    <property type="entry name" value="BNAA05G37150D PROTEIN-RELATED"/>
    <property type="match status" value="1"/>
</dbReference>
<proteinExistence type="predicted"/>
<protein>
    <recommendedName>
        <fullName evidence="1">F-box domain-containing protein</fullName>
    </recommendedName>
</protein>
<feature type="domain" description="F-box" evidence="1">
    <location>
        <begin position="20"/>
        <end position="66"/>
    </location>
</feature>
<dbReference type="Pfam" id="PF00646">
    <property type="entry name" value="F-box"/>
    <property type="match status" value="1"/>
</dbReference>